<dbReference type="AlphaFoldDB" id="A0A073CLL5"/>
<evidence type="ECO:0000313" key="2">
    <source>
        <dbReference type="Proteomes" id="UP000027395"/>
    </source>
</evidence>
<organism evidence="1 2">
    <name type="scientific">Planktothrix agardhii (strain NIVA-CYA 126/8)</name>
    <dbReference type="NCBI Taxonomy" id="388467"/>
    <lineage>
        <taxon>Bacteria</taxon>
        <taxon>Bacillati</taxon>
        <taxon>Cyanobacteriota</taxon>
        <taxon>Cyanophyceae</taxon>
        <taxon>Oscillatoriophycideae</taxon>
        <taxon>Oscillatoriales</taxon>
        <taxon>Microcoleaceae</taxon>
        <taxon>Planktothrix</taxon>
    </lineage>
</organism>
<sequence length="32" mass="4016">MIEISFDDSFKRAFKKRFQGNHELERKFRIKL</sequence>
<name>A0A073CLL5_PLAA1</name>
<dbReference type="HOGENOM" id="CLU_3390742_0_0_3"/>
<keyword evidence="2" id="KW-1185">Reference proteome</keyword>
<dbReference type="EMBL" id="CM002803">
    <property type="protein sequence ID" value="KEI69046.1"/>
    <property type="molecule type" value="Genomic_DNA"/>
</dbReference>
<reference evidence="1 2" key="1">
    <citation type="journal article" date="2014" name="Appl. Environ. Microbiol.">
        <title>Elucidation of insertion elements encoded on plasmids and in vitro construction of shuttle vectors from the toxic cyanobacterium Planktothrix.</title>
        <authorList>
            <person name="Christiansen G."/>
            <person name="Goesmann A."/>
            <person name="Kurmayer R."/>
        </authorList>
    </citation>
    <scope>NUCLEOTIDE SEQUENCE [LARGE SCALE GENOMIC DNA]</scope>
    <source>
        <strain evidence="1 2">NIVA-CYA 126/8</strain>
    </source>
</reference>
<dbReference type="Proteomes" id="UP000027395">
    <property type="component" value="Chromosome"/>
</dbReference>
<accession>A0A073CLL5</accession>
<proteinExistence type="predicted"/>
<dbReference type="PATRIC" id="fig|388467.6.peg.4316"/>
<gene>
    <name evidence="1" type="ORF">A19Y_4379</name>
</gene>
<protein>
    <submittedName>
        <fullName evidence="1">Uncharacterized protein</fullName>
    </submittedName>
</protein>
<evidence type="ECO:0000313" key="1">
    <source>
        <dbReference type="EMBL" id="KEI69046.1"/>
    </source>
</evidence>